<evidence type="ECO:0000313" key="1">
    <source>
        <dbReference type="EMBL" id="RBI86613.1"/>
    </source>
</evidence>
<name>A0A365UBT9_9RHOB</name>
<keyword evidence="2" id="KW-1185">Reference proteome</keyword>
<protein>
    <submittedName>
        <fullName evidence="1">Uncharacterized protein</fullName>
    </submittedName>
</protein>
<dbReference type="AlphaFoldDB" id="A0A365UBT9"/>
<dbReference type="EMBL" id="QNTQ01000004">
    <property type="protein sequence ID" value="RBI86613.1"/>
    <property type="molecule type" value="Genomic_DNA"/>
</dbReference>
<accession>A0A365UBT9</accession>
<dbReference type="Proteomes" id="UP000253370">
    <property type="component" value="Unassembled WGS sequence"/>
</dbReference>
<sequence length="271" mass="29150">MPHLAQHLRALLPGLRPEVLSEARRVLPVEPVDPCRGVEWSAGARESAVSKAVEDQVASSGPTGAVVAQVADLSIGQVEHAVDPFKITPEHRALGGEPAGRERPAVLPRPKLRALAVEVPAQPRARQPHLARRFRAAQEDGAIASEPVGRERPAVLPRPKLRALAVEVHAQPRARQSHLARRLHAAQEDGAFGPQAVRPQPRQGRAVQDQAVEPGRAQDGRFVEAAIGEIDVAPDPAAFEVERPGDQGADNLHALVVHRAVLHPVQDQRAQ</sequence>
<reference evidence="1 2" key="1">
    <citation type="submission" date="2018-07" db="EMBL/GenBank/DDBJ databases">
        <title>Rhodosalinus sp. strain E84T genomic sequence and assembly.</title>
        <authorList>
            <person name="Liu Z.-W."/>
            <person name="Lu D.-C."/>
        </authorList>
    </citation>
    <scope>NUCLEOTIDE SEQUENCE [LARGE SCALE GENOMIC DNA]</scope>
    <source>
        <strain evidence="1 2">E84</strain>
    </source>
</reference>
<proteinExistence type="predicted"/>
<comment type="caution">
    <text evidence="1">The sequence shown here is derived from an EMBL/GenBank/DDBJ whole genome shotgun (WGS) entry which is preliminary data.</text>
</comment>
<gene>
    <name evidence="1" type="ORF">DRV85_04060</name>
</gene>
<evidence type="ECO:0000313" key="2">
    <source>
        <dbReference type="Proteomes" id="UP000253370"/>
    </source>
</evidence>
<organism evidence="1 2">
    <name type="scientific">Rhodosalinus halophilus</name>
    <dbReference type="NCBI Taxonomy" id="2259333"/>
    <lineage>
        <taxon>Bacteria</taxon>
        <taxon>Pseudomonadati</taxon>
        <taxon>Pseudomonadota</taxon>
        <taxon>Alphaproteobacteria</taxon>
        <taxon>Rhodobacterales</taxon>
        <taxon>Paracoccaceae</taxon>
        <taxon>Rhodosalinus</taxon>
    </lineage>
</organism>